<dbReference type="EnsemblMetazoa" id="CLYHEMT020762.1">
    <property type="protein sequence ID" value="CLYHEMP020762.1"/>
    <property type="gene ID" value="CLYHEMG020762"/>
</dbReference>
<reference evidence="2" key="1">
    <citation type="submission" date="2021-01" db="UniProtKB">
        <authorList>
            <consortium name="EnsemblMetazoa"/>
        </authorList>
    </citation>
    <scope>IDENTIFICATION</scope>
</reference>
<dbReference type="AlphaFoldDB" id="A0A7M6DPQ3"/>
<feature type="compositionally biased region" description="Polar residues" evidence="1">
    <location>
        <begin position="1"/>
        <end position="30"/>
    </location>
</feature>
<protein>
    <submittedName>
        <fullName evidence="2">Uncharacterized protein</fullName>
    </submittedName>
</protein>
<proteinExistence type="predicted"/>
<feature type="region of interest" description="Disordered" evidence="1">
    <location>
        <begin position="1"/>
        <end position="117"/>
    </location>
</feature>
<organism evidence="2 3">
    <name type="scientific">Clytia hemisphaerica</name>
    <dbReference type="NCBI Taxonomy" id="252671"/>
    <lineage>
        <taxon>Eukaryota</taxon>
        <taxon>Metazoa</taxon>
        <taxon>Cnidaria</taxon>
        <taxon>Hydrozoa</taxon>
        <taxon>Hydroidolina</taxon>
        <taxon>Leptothecata</taxon>
        <taxon>Obeliida</taxon>
        <taxon>Clytiidae</taxon>
        <taxon>Clytia</taxon>
    </lineage>
</organism>
<accession>A0A7M6DPQ3</accession>
<evidence type="ECO:0000313" key="2">
    <source>
        <dbReference type="EnsemblMetazoa" id="CLYHEMP020762.1"/>
    </source>
</evidence>
<keyword evidence="3" id="KW-1185">Reference proteome</keyword>
<evidence type="ECO:0000313" key="3">
    <source>
        <dbReference type="Proteomes" id="UP000594262"/>
    </source>
</evidence>
<evidence type="ECO:0000256" key="1">
    <source>
        <dbReference type="SAM" id="MobiDB-lite"/>
    </source>
</evidence>
<feature type="compositionally biased region" description="Basic and acidic residues" evidence="1">
    <location>
        <begin position="108"/>
        <end position="117"/>
    </location>
</feature>
<sequence>TNQESFHTIRQESTGESSSSRENVKTSIGSSEYVRERPVVHPPPILLVISADENDPKDTGKSQTNASTKKKDSTGTIGYETPTIKLTIDFDETPGMDPNDPTNDLPEFEIHVPSHEG</sequence>
<dbReference type="Proteomes" id="UP000594262">
    <property type="component" value="Unplaced"/>
</dbReference>
<name>A0A7M6DPQ3_9CNID</name>